<dbReference type="EMBL" id="BSEN01000015">
    <property type="protein sequence ID" value="GLJ77930.1"/>
    <property type="molecule type" value="Genomic_DNA"/>
</dbReference>
<gene>
    <name evidence="5" type="ORF">GCM10017584_35040</name>
</gene>
<feature type="domain" description="HTH lacI-type" evidence="4">
    <location>
        <begin position="5"/>
        <end position="60"/>
    </location>
</feature>
<organism evidence="5 6">
    <name type="scientific">Leifsonia poae</name>
    <dbReference type="NCBI Taxonomy" id="110933"/>
    <lineage>
        <taxon>Bacteria</taxon>
        <taxon>Bacillati</taxon>
        <taxon>Actinomycetota</taxon>
        <taxon>Actinomycetes</taxon>
        <taxon>Micrococcales</taxon>
        <taxon>Microbacteriaceae</taxon>
        <taxon>Leifsonia</taxon>
    </lineage>
</organism>
<dbReference type="SMART" id="SM00354">
    <property type="entry name" value="HTH_LACI"/>
    <property type="match status" value="1"/>
</dbReference>
<dbReference type="CDD" id="cd01392">
    <property type="entry name" value="HTH_LacI"/>
    <property type="match status" value="1"/>
</dbReference>
<evidence type="ECO:0000313" key="6">
    <source>
        <dbReference type="Proteomes" id="UP001142372"/>
    </source>
</evidence>
<dbReference type="CDD" id="cd06292">
    <property type="entry name" value="PBP1_AglR_RafR-like"/>
    <property type="match status" value="1"/>
</dbReference>
<dbReference type="PROSITE" id="PS50932">
    <property type="entry name" value="HTH_LACI_2"/>
    <property type="match status" value="1"/>
</dbReference>
<dbReference type="InterPro" id="IPR000843">
    <property type="entry name" value="HTH_LacI"/>
</dbReference>
<protein>
    <submittedName>
        <fullName evidence="5">LacI family transcriptional regulator</fullName>
    </submittedName>
</protein>
<accession>A0A9W6HCC6</accession>
<name>A0A9W6HCC6_9MICO</name>
<dbReference type="Pfam" id="PF00356">
    <property type="entry name" value="LacI"/>
    <property type="match status" value="1"/>
</dbReference>
<evidence type="ECO:0000313" key="5">
    <source>
        <dbReference type="EMBL" id="GLJ77930.1"/>
    </source>
</evidence>
<evidence type="ECO:0000256" key="1">
    <source>
        <dbReference type="ARBA" id="ARBA00023015"/>
    </source>
</evidence>
<evidence type="ECO:0000259" key="4">
    <source>
        <dbReference type="PROSITE" id="PS50932"/>
    </source>
</evidence>
<dbReference type="Proteomes" id="UP001142372">
    <property type="component" value="Unassembled WGS sequence"/>
</dbReference>
<dbReference type="SUPFAM" id="SSF53822">
    <property type="entry name" value="Periplasmic binding protein-like I"/>
    <property type="match status" value="1"/>
</dbReference>
<dbReference type="SUPFAM" id="SSF47413">
    <property type="entry name" value="lambda repressor-like DNA-binding domains"/>
    <property type="match status" value="1"/>
</dbReference>
<comment type="caution">
    <text evidence="5">The sequence shown here is derived from an EMBL/GenBank/DDBJ whole genome shotgun (WGS) entry which is preliminary data.</text>
</comment>
<keyword evidence="6" id="KW-1185">Reference proteome</keyword>
<dbReference type="Gene3D" id="3.40.50.2300">
    <property type="match status" value="2"/>
</dbReference>
<dbReference type="PANTHER" id="PTHR30146">
    <property type="entry name" value="LACI-RELATED TRANSCRIPTIONAL REPRESSOR"/>
    <property type="match status" value="1"/>
</dbReference>
<evidence type="ECO:0000256" key="2">
    <source>
        <dbReference type="ARBA" id="ARBA00023125"/>
    </source>
</evidence>
<keyword evidence="1" id="KW-0805">Transcription regulation</keyword>
<dbReference type="Pfam" id="PF13377">
    <property type="entry name" value="Peripla_BP_3"/>
    <property type="match status" value="1"/>
</dbReference>
<dbReference type="GO" id="GO:0000976">
    <property type="term" value="F:transcription cis-regulatory region binding"/>
    <property type="evidence" value="ECO:0007669"/>
    <property type="project" value="TreeGrafter"/>
</dbReference>
<dbReference type="PANTHER" id="PTHR30146:SF153">
    <property type="entry name" value="LACTOSE OPERON REPRESSOR"/>
    <property type="match status" value="1"/>
</dbReference>
<dbReference type="InterPro" id="IPR046335">
    <property type="entry name" value="LacI/GalR-like_sensor"/>
</dbReference>
<dbReference type="PROSITE" id="PS00356">
    <property type="entry name" value="HTH_LACI_1"/>
    <property type="match status" value="1"/>
</dbReference>
<dbReference type="InterPro" id="IPR028082">
    <property type="entry name" value="Peripla_BP_I"/>
</dbReference>
<keyword evidence="2" id="KW-0238">DNA-binding</keyword>
<sequence>MRMSKRLAEVARKVGVSEATVSRVLNEKPGVSEATRQAVLTALDVLGYERPSKLRGERARLVGLVLPELQNPIFPAFAEVIGGALAQNGYTPVLCTQTAGGISEADYVELLLQQQVSGVVFVGGAYAQQDASHDHYSRLTDLNLPTVLVNAPVDELDFATVSCDDTVATAQALNHLRSLGHERIGLLLGPRDHVPSQRKLAAAKRIVESWGAPFDEELVVHSLYSLEAGQAAATRLLNAGVTAIVCASDPMALGAIRAVRRAGMSVPQDISIVGYDDSALMNCTEPPLTTVRQPIEPMGRTVIELLLRQISSDSAISDELFFEPELVVRGSTGPARVS</sequence>
<evidence type="ECO:0000256" key="3">
    <source>
        <dbReference type="ARBA" id="ARBA00023163"/>
    </source>
</evidence>
<reference evidence="5" key="2">
    <citation type="submission" date="2023-01" db="EMBL/GenBank/DDBJ databases">
        <authorList>
            <person name="Sun Q."/>
            <person name="Evtushenko L."/>
        </authorList>
    </citation>
    <scope>NUCLEOTIDE SEQUENCE</scope>
    <source>
        <strain evidence="5">VKM Ac-1401</strain>
    </source>
</reference>
<keyword evidence="3" id="KW-0804">Transcription</keyword>
<dbReference type="InterPro" id="IPR010982">
    <property type="entry name" value="Lambda_DNA-bd_dom_sf"/>
</dbReference>
<dbReference type="Gene3D" id="1.10.260.40">
    <property type="entry name" value="lambda repressor-like DNA-binding domains"/>
    <property type="match status" value="1"/>
</dbReference>
<reference evidence="5" key="1">
    <citation type="journal article" date="2014" name="Int. J. Syst. Evol. Microbiol.">
        <title>Complete genome sequence of Corynebacterium casei LMG S-19264T (=DSM 44701T), isolated from a smear-ripened cheese.</title>
        <authorList>
            <consortium name="US DOE Joint Genome Institute (JGI-PGF)"/>
            <person name="Walter F."/>
            <person name="Albersmeier A."/>
            <person name="Kalinowski J."/>
            <person name="Ruckert C."/>
        </authorList>
    </citation>
    <scope>NUCLEOTIDE SEQUENCE</scope>
    <source>
        <strain evidence="5">VKM Ac-1401</strain>
    </source>
</reference>
<dbReference type="GO" id="GO:0003700">
    <property type="term" value="F:DNA-binding transcription factor activity"/>
    <property type="evidence" value="ECO:0007669"/>
    <property type="project" value="TreeGrafter"/>
</dbReference>
<dbReference type="AlphaFoldDB" id="A0A9W6HCC6"/>
<proteinExistence type="predicted"/>